<dbReference type="SUPFAM" id="SSF46689">
    <property type="entry name" value="Homeodomain-like"/>
    <property type="match status" value="1"/>
</dbReference>
<name>A0A919PG27_9ACTN</name>
<dbReference type="InterPro" id="IPR009057">
    <property type="entry name" value="Homeodomain-like_sf"/>
</dbReference>
<evidence type="ECO:0000256" key="4">
    <source>
        <dbReference type="PROSITE-ProRule" id="PRU00335"/>
    </source>
</evidence>
<gene>
    <name evidence="6" type="ORF">Dsi01nite_022320</name>
</gene>
<dbReference type="Gene3D" id="1.10.357.10">
    <property type="entry name" value="Tetracycline Repressor, domain 2"/>
    <property type="match status" value="1"/>
</dbReference>
<evidence type="ECO:0000256" key="3">
    <source>
        <dbReference type="ARBA" id="ARBA00023163"/>
    </source>
</evidence>
<feature type="domain" description="HTH tetR-type" evidence="5">
    <location>
        <begin position="5"/>
        <end position="65"/>
    </location>
</feature>
<dbReference type="PANTHER" id="PTHR47506">
    <property type="entry name" value="TRANSCRIPTIONAL REGULATORY PROTEIN"/>
    <property type="match status" value="1"/>
</dbReference>
<proteinExistence type="predicted"/>
<dbReference type="Proteomes" id="UP000660611">
    <property type="component" value="Unassembled WGS sequence"/>
</dbReference>
<keyword evidence="3" id="KW-0804">Transcription</keyword>
<dbReference type="RefSeq" id="WP_203846033.1">
    <property type="nucleotide sequence ID" value="NZ_BAAAVW010000001.1"/>
</dbReference>
<comment type="caution">
    <text evidence="6">The sequence shown here is derived from an EMBL/GenBank/DDBJ whole genome shotgun (WGS) entry which is preliminary data.</text>
</comment>
<dbReference type="Pfam" id="PF00440">
    <property type="entry name" value="TetR_N"/>
    <property type="match status" value="1"/>
</dbReference>
<protein>
    <submittedName>
        <fullName evidence="6">TetR family transcriptional regulator</fullName>
    </submittedName>
</protein>
<dbReference type="EMBL" id="BONQ01000033">
    <property type="protein sequence ID" value="GIG44191.1"/>
    <property type="molecule type" value="Genomic_DNA"/>
</dbReference>
<organism evidence="6 7">
    <name type="scientific">Dactylosporangium siamense</name>
    <dbReference type="NCBI Taxonomy" id="685454"/>
    <lineage>
        <taxon>Bacteria</taxon>
        <taxon>Bacillati</taxon>
        <taxon>Actinomycetota</taxon>
        <taxon>Actinomycetes</taxon>
        <taxon>Micromonosporales</taxon>
        <taxon>Micromonosporaceae</taxon>
        <taxon>Dactylosporangium</taxon>
    </lineage>
</organism>
<sequence>MAVARTARGRWVEEGLRALATGGPEAVRVEVLAQALGVSKGGFYGYFTNRDALLDEVLDLWEREVTDTVIEQVEDGGGDGRARLERLFAIVATAGGASARGVAADLAIRDWARRDEAVAARLRRVDNRRMAYLRSLFSQFCEDPDDVEVRCMLAFSLRVGVHLIAADHNGRSRAEIMALTRRWLLR</sequence>
<feature type="DNA-binding region" description="H-T-H motif" evidence="4">
    <location>
        <begin position="28"/>
        <end position="47"/>
    </location>
</feature>
<evidence type="ECO:0000313" key="7">
    <source>
        <dbReference type="Proteomes" id="UP000660611"/>
    </source>
</evidence>
<keyword evidence="2 4" id="KW-0238">DNA-binding</keyword>
<reference evidence="6" key="1">
    <citation type="submission" date="2021-01" db="EMBL/GenBank/DDBJ databases">
        <title>Whole genome shotgun sequence of Dactylosporangium siamense NBRC 106093.</title>
        <authorList>
            <person name="Komaki H."/>
            <person name="Tamura T."/>
        </authorList>
    </citation>
    <scope>NUCLEOTIDE SEQUENCE</scope>
    <source>
        <strain evidence="6">NBRC 106093</strain>
    </source>
</reference>
<evidence type="ECO:0000256" key="1">
    <source>
        <dbReference type="ARBA" id="ARBA00023015"/>
    </source>
</evidence>
<dbReference type="PANTHER" id="PTHR47506:SF1">
    <property type="entry name" value="HTH-TYPE TRANSCRIPTIONAL REGULATOR YJDC"/>
    <property type="match status" value="1"/>
</dbReference>
<evidence type="ECO:0000256" key="2">
    <source>
        <dbReference type="ARBA" id="ARBA00023125"/>
    </source>
</evidence>
<dbReference type="PROSITE" id="PS50977">
    <property type="entry name" value="HTH_TETR_2"/>
    <property type="match status" value="1"/>
</dbReference>
<evidence type="ECO:0000313" key="6">
    <source>
        <dbReference type="EMBL" id="GIG44191.1"/>
    </source>
</evidence>
<keyword evidence="1" id="KW-0805">Transcription regulation</keyword>
<dbReference type="AlphaFoldDB" id="A0A919PG27"/>
<dbReference type="InterPro" id="IPR001647">
    <property type="entry name" value="HTH_TetR"/>
</dbReference>
<dbReference type="GO" id="GO:0003677">
    <property type="term" value="F:DNA binding"/>
    <property type="evidence" value="ECO:0007669"/>
    <property type="project" value="UniProtKB-UniRule"/>
</dbReference>
<keyword evidence="7" id="KW-1185">Reference proteome</keyword>
<evidence type="ECO:0000259" key="5">
    <source>
        <dbReference type="PROSITE" id="PS50977"/>
    </source>
</evidence>
<accession>A0A919PG27</accession>